<organism evidence="2 3">
    <name type="scientific">Anaerocolumna chitinilytica</name>
    <dbReference type="NCBI Taxonomy" id="1727145"/>
    <lineage>
        <taxon>Bacteria</taxon>
        <taxon>Bacillati</taxon>
        <taxon>Bacillota</taxon>
        <taxon>Clostridia</taxon>
        <taxon>Lachnospirales</taxon>
        <taxon>Lachnospiraceae</taxon>
        <taxon>Anaerocolumna</taxon>
    </lineage>
</organism>
<accession>A0A7I8DG58</accession>
<dbReference type="AlphaFoldDB" id="A0A7I8DG58"/>
<protein>
    <recommendedName>
        <fullName evidence="1">DUF6487 domain-containing protein</fullName>
    </recommendedName>
</protein>
<dbReference type="Pfam" id="PF20097">
    <property type="entry name" value="DUF6487"/>
    <property type="match status" value="1"/>
</dbReference>
<keyword evidence="3" id="KW-1185">Reference proteome</keyword>
<dbReference type="RefSeq" id="WP_207726483.1">
    <property type="nucleotide sequence ID" value="NZ_AP023368.1"/>
</dbReference>
<evidence type="ECO:0000313" key="3">
    <source>
        <dbReference type="Proteomes" id="UP000515703"/>
    </source>
</evidence>
<dbReference type="EMBL" id="AP023368">
    <property type="protein sequence ID" value="BCJ97459.1"/>
    <property type="molecule type" value="Genomic_DNA"/>
</dbReference>
<proteinExistence type="predicted"/>
<sequence length="72" mass="8100">MLCPYCNNEMKPGTIDVYDTLSWSPEGESRKGATKFSIAKNGILLAKFFLLLPAVKEAYYCSNCKKIIMDVE</sequence>
<dbReference type="Proteomes" id="UP000515703">
    <property type="component" value="Chromosome"/>
</dbReference>
<name>A0A7I8DG58_9FIRM</name>
<reference evidence="2 3" key="1">
    <citation type="submission" date="2020-08" db="EMBL/GenBank/DDBJ databases">
        <title>Draft genome sequencing of an Anaerocolumna strain isolated from anoxic soil subjected to BSD treatment.</title>
        <authorList>
            <person name="Uek A."/>
            <person name="Tonouchi A."/>
        </authorList>
    </citation>
    <scope>NUCLEOTIDE SEQUENCE [LARGE SCALE GENOMIC DNA]</scope>
    <source>
        <strain evidence="2 3">CTTW</strain>
    </source>
</reference>
<gene>
    <name evidence="2" type="ORF">bsdcttw_05000</name>
</gene>
<dbReference type="InterPro" id="IPR045504">
    <property type="entry name" value="DUF6487"/>
</dbReference>
<dbReference type="KEGG" id="acht:bsdcttw_05000"/>
<evidence type="ECO:0000313" key="2">
    <source>
        <dbReference type="EMBL" id="BCJ97459.1"/>
    </source>
</evidence>
<evidence type="ECO:0000259" key="1">
    <source>
        <dbReference type="Pfam" id="PF20097"/>
    </source>
</evidence>
<reference evidence="2 3" key="2">
    <citation type="submission" date="2020-08" db="EMBL/GenBank/DDBJ databases">
        <authorList>
            <person name="Ueki A."/>
            <person name="Tonouchi A."/>
        </authorList>
    </citation>
    <scope>NUCLEOTIDE SEQUENCE [LARGE SCALE GENOMIC DNA]</scope>
    <source>
        <strain evidence="2 3">CTTW</strain>
    </source>
</reference>
<feature type="domain" description="DUF6487" evidence="1">
    <location>
        <begin position="3"/>
        <end position="72"/>
    </location>
</feature>